<gene>
    <name evidence="4" type="ORF">M5D96_001039</name>
</gene>
<dbReference type="SUPFAM" id="SSF47473">
    <property type="entry name" value="EF-hand"/>
    <property type="match status" value="2"/>
</dbReference>
<dbReference type="Pfam" id="PF14658">
    <property type="entry name" value="EF-hand_9"/>
    <property type="match status" value="1"/>
</dbReference>
<evidence type="ECO:0000259" key="3">
    <source>
        <dbReference type="PROSITE" id="PS50222"/>
    </source>
</evidence>
<dbReference type="Pfam" id="PF13499">
    <property type="entry name" value="EF-hand_7"/>
    <property type="match status" value="2"/>
</dbReference>
<dbReference type="Proteomes" id="UP001059596">
    <property type="component" value="Chromosome 3R"/>
</dbReference>
<dbReference type="PANTHER" id="PTHR23048:SF0">
    <property type="entry name" value="CALMODULIN LIKE 3"/>
    <property type="match status" value="1"/>
</dbReference>
<sequence>MDQLTDDQVDIFCSMGGQRLAEYKLSFKQLNRNERGVITIRELGTMIRSLGENPSEKELEEIFKASDLDCNGEIDFREFCLVMARFENEEEREMCEVFKMFDRDGDGFITQNDLLHSPPPEVRTIHTHTLDDEQLKDCEAAFALFDDENAKVIPIKLLRDCLRAVAHTPSENELQDYITEIDTDGSGELYLSDFLYIMSKRYENSTPEDEVILAFKVFDKDGSGFIPETEFRQIMTDLGENMEEDEIEEMIRDADSNTEMKIDYVRFVTMMMET</sequence>
<evidence type="ECO:0000256" key="2">
    <source>
        <dbReference type="ARBA" id="ARBA00022837"/>
    </source>
</evidence>
<dbReference type="SMART" id="SM00054">
    <property type="entry name" value="EFh"/>
    <property type="match status" value="6"/>
</dbReference>
<feature type="domain" description="EF-hand" evidence="3">
    <location>
        <begin position="206"/>
        <end position="241"/>
    </location>
</feature>
<dbReference type="FunFam" id="1.10.238.10:FF:000178">
    <property type="entry name" value="Calmodulin-2 A"/>
    <property type="match status" value="1"/>
</dbReference>
<evidence type="ECO:0000313" key="4">
    <source>
        <dbReference type="EMBL" id="KAI8044864.1"/>
    </source>
</evidence>
<dbReference type="CDD" id="cd00051">
    <property type="entry name" value="EFh"/>
    <property type="match status" value="1"/>
</dbReference>
<dbReference type="FunFam" id="1.10.238.10:FF:000003">
    <property type="entry name" value="Calmodulin A"/>
    <property type="match status" value="1"/>
</dbReference>
<reference evidence="4" key="1">
    <citation type="journal article" date="2023" name="Genome Biol. Evol.">
        <title>Long-read-based Genome Assembly of Drosophila gunungcola Reveals Fewer Chemosensory Genes in Flower-breeding Species.</title>
        <authorList>
            <person name="Negi A."/>
            <person name="Liao B.Y."/>
            <person name="Yeh S.D."/>
        </authorList>
    </citation>
    <scope>NUCLEOTIDE SEQUENCE</scope>
    <source>
        <strain evidence="4">Sukarami</strain>
    </source>
</reference>
<dbReference type="Pfam" id="PF13405">
    <property type="entry name" value="EF-hand_6"/>
    <property type="match status" value="1"/>
</dbReference>
<dbReference type="Gene3D" id="1.10.238.10">
    <property type="entry name" value="EF-hand"/>
    <property type="match status" value="3"/>
</dbReference>
<dbReference type="GO" id="GO:0016460">
    <property type="term" value="C:myosin II complex"/>
    <property type="evidence" value="ECO:0007669"/>
    <property type="project" value="TreeGrafter"/>
</dbReference>
<feature type="domain" description="EF-hand" evidence="3">
    <location>
        <begin position="169"/>
        <end position="204"/>
    </location>
</feature>
<dbReference type="EMBL" id="JAMKOV010000001">
    <property type="protein sequence ID" value="KAI8044864.1"/>
    <property type="molecule type" value="Genomic_DNA"/>
</dbReference>
<dbReference type="PROSITE" id="PS50222">
    <property type="entry name" value="EF_HAND_2"/>
    <property type="match status" value="6"/>
</dbReference>
<keyword evidence="1" id="KW-0677">Repeat</keyword>
<dbReference type="InterPro" id="IPR002048">
    <property type="entry name" value="EF_hand_dom"/>
</dbReference>
<feature type="domain" description="EF-hand" evidence="3">
    <location>
        <begin position="54"/>
        <end position="89"/>
    </location>
</feature>
<evidence type="ECO:0000313" key="5">
    <source>
        <dbReference type="Proteomes" id="UP001059596"/>
    </source>
</evidence>
<dbReference type="PROSITE" id="PS00018">
    <property type="entry name" value="EF_HAND_1"/>
    <property type="match status" value="2"/>
</dbReference>
<feature type="domain" description="EF-hand" evidence="3">
    <location>
        <begin position="18"/>
        <end position="53"/>
    </location>
</feature>
<keyword evidence="5" id="KW-1185">Reference proteome</keyword>
<dbReference type="InterPro" id="IPR011992">
    <property type="entry name" value="EF-hand-dom_pair"/>
</dbReference>
<feature type="domain" description="EF-hand" evidence="3">
    <location>
        <begin position="242"/>
        <end position="274"/>
    </location>
</feature>
<dbReference type="PANTHER" id="PTHR23048">
    <property type="entry name" value="MYOSIN LIGHT CHAIN 1, 3"/>
    <property type="match status" value="1"/>
</dbReference>
<accession>A0A9P9YY69</accession>
<protein>
    <recommendedName>
        <fullName evidence="3">EF-hand domain-containing protein</fullName>
    </recommendedName>
</protein>
<dbReference type="InterPro" id="IPR050230">
    <property type="entry name" value="CALM/Myosin/TropC-like"/>
</dbReference>
<organism evidence="4 5">
    <name type="scientific">Drosophila gunungcola</name>
    <name type="common">fruit fly</name>
    <dbReference type="NCBI Taxonomy" id="103775"/>
    <lineage>
        <taxon>Eukaryota</taxon>
        <taxon>Metazoa</taxon>
        <taxon>Ecdysozoa</taxon>
        <taxon>Arthropoda</taxon>
        <taxon>Hexapoda</taxon>
        <taxon>Insecta</taxon>
        <taxon>Pterygota</taxon>
        <taxon>Neoptera</taxon>
        <taxon>Endopterygota</taxon>
        <taxon>Diptera</taxon>
        <taxon>Brachycera</taxon>
        <taxon>Muscomorpha</taxon>
        <taxon>Ephydroidea</taxon>
        <taxon>Drosophilidae</taxon>
        <taxon>Drosophila</taxon>
        <taxon>Sophophora</taxon>
    </lineage>
</organism>
<proteinExistence type="predicted"/>
<feature type="domain" description="EF-hand" evidence="3">
    <location>
        <begin position="90"/>
        <end position="124"/>
    </location>
</feature>
<keyword evidence="2" id="KW-0106">Calcium</keyword>
<dbReference type="AlphaFoldDB" id="A0A9P9YY69"/>
<dbReference type="GO" id="GO:0005509">
    <property type="term" value="F:calcium ion binding"/>
    <property type="evidence" value="ECO:0007669"/>
    <property type="project" value="InterPro"/>
</dbReference>
<comment type="caution">
    <text evidence="4">The sequence shown here is derived from an EMBL/GenBank/DDBJ whole genome shotgun (WGS) entry which is preliminary data.</text>
</comment>
<dbReference type="InterPro" id="IPR018247">
    <property type="entry name" value="EF_Hand_1_Ca_BS"/>
</dbReference>
<evidence type="ECO:0000256" key="1">
    <source>
        <dbReference type="ARBA" id="ARBA00022737"/>
    </source>
</evidence>
<name>A0A9P9YY69_9MUSC</name>
<dbReference type="InterPro" id="IPR039508">
    <property type="entry name" value="KASH5_EF-hand-like_dom"/>
</dbReference>